<proteinExistence type="predicted"/>
<sequence>MSYRIPLLCLFLSLSSSAKCGRIQLRPPKSRGDLSTLSPHSSIPQSPAAALRRLFMPRSPHKIVFCFCWFSCFGIVVMESKGDVRKTDISLPCLYKSVALLFVLFFALYPRIREIRFDYGSEVVSGLKLRSSGICFGTLRCSYGGTIAASELHRLVSEELQELHVGLASDL</sequence>
<feature type="chain" id="PRO_5019092643" evidence="2">
    <location>
        <begin position="21"/>
        <end position="171"/>
    </location>
</feature>
<gene>
    <name evidence="3" type="ORF">B296_00038982</name>
</gene>
<keyword evidence="1" id="KW-0472">Membrane</keyword>
<reference evidence="3 4" key="1">
    <citation type="journal article" date="2014" name="Agronomy (Basel)">
        <title>A Draft Genome Sequence for Ensete ventricosum, the Drought-Tolerant Tree Against Hunger.</title>
        <authorList>
            <person name="Harrison J."/>
            <person name="Moore K.A."/>
            <person name="Paszkiewicz K."/>
            <person name="Jones T."/>
            <person name="Grant M."/>
            <person name="Ambacheew D."/>
            <person name="Muzemil S."/>
            <person name="Studholme D.J."/>
        </authorList>
    </citation>
    <scope>NUCLEOTIDE SEQUENCE [LARGE SCALE GENOMIC DNA]</scope>
</reference>
<name>A0A426YJJ5_ENSVE</name>
<feature type="transmembrane region" description="Helical" evidence="1">
    <location>
        <begin position="59"/>
        <end position="77"/>
    </location>
</feature>
<accession>A0A426YJJ5</accession>
<keyword evidence="1" id="KW-0812">Transmembrane</keyword>
<organism evidence="3 4">
    <name type="scientific">Ensete ventricosum</name>
    <name type="common">Abyssinian banana</name>
    <name type="synonym">Musa ensete</name>
    <dbReference type="NCBI Taxonomy" id="4639"/>
    <lineage>
        <taxon>Eukaryota</taxon>
        <taxon>Viridiplantae</taxon>
        <taxon>Streptophyta</taxon>
        <taxon>Embryophyta</taxon>
        <taxon>Tracheophyta</taxon>
        <taxon>Spermatophyta</taxon>
        <taxon>Magnoliopsida</taxon>
        <taxon>Liliopsida</taxon>
        <taxon>Zingiberales</taxon>
        <taxon>Musaceae</taxon>
        <taxon>Ensete</taxon>
    </lineage>
</organism>
<evidence type="ECO:0000313" key="4">
    <source>
        <dbReference type="Proteomes" id="UP000287651"/>
    </source>
</evidence>
<evidence type="ECO:0000256" key="2">
    <source>
        <dbReference type="SAM" id="SignalP"/>
    </source>
</evidence>
<evidence type="ECO:0000313" key="3">
    <source>
        <dbReference type="EMBL" id="RRT51883.1"/>
    </source>
</evidence>
<feature type="transmembrane region" description="Helical" evidence="1">
    <location>
        <begin position="89"/>
        <end position="109"/>
    </location>
</feature>
<dbReference type="Proteomes" id="UP000287651">
    <property type="component" value="Unassembled WGS sequence"/>
</dbReference>
<protein>
    <submittedName>
        <fullName evidence="3">Uncharacterized protein</fullName>
    </submittedName>
</protein>
<keyword evidence="2" id="KW-0732">Signal</keyword>
<keyword evidence="1" id="KW-1133">Transmembrane helix</keyword>
<dbReference type="EMBL" id="AMZH03011984">
    <property type="protein sequence ID" value="RRT51883.1"/>
    <property type="molecule type" value="Genomic_DNA"/>
</dbReference>
<evidence type="ECO:0000256" key="1">
    <source>
        <dbReference type="SAM" id="Phobius"/>
    </source>
</evidence>
<dbReference type="AlphaFoldDB" id="A0A426YJJ5"/>
<feature type="signal peptide" evidence="2">
    <location>
        <begin position="1"/>
        <end position="20"/>
    </location>
</feature>
<comment type="caution">
    <text evidence="3">The sequence shown here is derived from an EMBL/GenBank/DDBJ whole genome shotgun (WGS) entry which is preliminary data.</text>
</comment>